<name>A0A3M7T1A3_BRAPC</name>
<protein>
    <submittedName>
        <fullName evidence="1">Uncharacterized protein</fullName>
    </submittedName>
</protein>
<evidence type="ECO:0000313" key="2">
    <source>
        <dbReference type="Proteomes" id="UP000276133"/>
    </source>
</evidence>
<dbReference type="OrthoDB" id="10059746at2759"/>
<keyword evidence="2" id="KW-1185">Reference proteome</keyword>
<dbReference type="Proteomes" id="UP000276133">
    <property type="component" value="Unassembled WGS sequence"/>
</dbReference>
<sequence>MKEYYQRREFQLFEVAGVTKLIRRMTENDNTVNLIVPYEELFDVIRAIHLETGHGGALINNLIEEIEDTVRLLINPSEDNENNYVENVETSVEIETPVEAELVIISNQAKEVRRKGPKRKARNEIIEEDTEYEEPFNKIGRFEANAIKISDIEATCSENMEIVADKMLNQHIHKLGEAKIGDTVQVPVPDFDRDPADLVNVLAYITKINTVHMTYQLATKYDLENWEKKIVHNLNFIIVLKVERNPLFIPKYTTVVNDELIKNRTFP</sequence>
<reference evidence="1 2" key="1">
    <citation type="journal article" date="2018" name="Sci. Rep.">
        <title>Genomic signatures of local adaptation to the degree of environmental predictability in rotifers.</title>
        <authorList>
            <person name="Franch-Gras L."/>
            <person name="Hahn C."/>
            <person name="Garcia-Roger E.M."/>
            <person name="Carmona M.J."/>
            <person name="Serra M."/>
            <person name="Gomez A."/>
        </authorList>
    </citation>
    <scope>NUCLEOTIDE SEQUENCE [LARGE SCALE GENOMIC DNA]</scope>
    <source>
        <strain evidence="1">HYR1</strain>
    </source>
</reference>
<accession>A0A3M7T1A3</accession>
<comment type="caution">
    <text evidence="1">The sequence shown here is derived from an EMBL/GenBank/DDBJ whole genome shotgun (WGS) entry which is preliminary data.</text>
</comment>
<organism evidence="1 2">
    <name type="scientific">Brachionus plicatilis</name>
    <name type="common">Marine rotifer</name>
    <name type="synonym">Brachionus muelleri</name>
    <dbReference type="NCBI Taxonomy" id="10195"/>
    <lineage>
        <taxon>Eukaryota</taxon>
        <taxon>Metazoa</taxon>
        <taxon>Spiralia</taxon>
        <taxon>Gnathifera</taxon>
        <taxon>Rotifera</taxon>
        <taxon>Eurotatoria</taxon>
        <taxon>Monogononta</taxon>
        <taxon>Pseudotrocha</taxon>
        <taxon>Ploima</taxon>
        <taxon>Brachionidae</taxon>
        <taxon>Brachionus</taxon>
    </lineage>
</organism>
<proteinExistence type="predicted"/>
<dbReference type="EMBL" id="REGN01000448">
    <property type="protein sequence ID" value="RNA41806.1"/>
    <property type="molecule type" value="Genomic_DNA"/>
</dbReference>
<dbReference type="AlphaFoldDB" id="A0A3M7T1A3"/>
<gene>
    <name evidence="1" type="ORF">BpHYR1_017718</name>
</gene>
<evidence type="ECO:0000313" key="1">
    <source>
        <dbReference type="EMBL" id="RNA41806.1"/>
    </source>
</evidence>